<feature type="compositionally biased region" description="Basic and acidic residues" evidence="1">
    <location>
        <begin position="133"/>
        <end position="143"/>
    </location>
</feature>
<evidence type="ECO:0000313" key="2">
    <source>
        <dbReference type="EMBL" id="CAL1356634.1"/>
    </source>
</evidence>
<dbReference type="AlphaFoldDB" id="A0AAV2CJ71"/>
<name>A0AAV2CJ71_9ROSI</name>
<dbReference type="EMBL" id="OZ034813">
    <property type="protein sequence ID" value="CAL1356634.1"/>
    <property type="molecule type" value="Genomic_DNA"/>
</dbReference>
<evidence type="ECO:0000313" key="3">
    <source>
        <dbReference type="Proteomes" id="UP001497516"/>
    </source>
</evidence>
<organism evidence="2 3">
    <name type="scientific">Linum trigynum</name>
    <dbReference type="NCBI Taxonomy" id="586398"/>
    <lineage>
        <taxon>Eukaryota</taxon>
        <taxon>Viridiplantae</taxon>
        <taxon>Streptophyta</taxon>
        <taxon>Embryophyta</taxon>
        <taxon>Tracheophyta</taxon>
        <taxon>Spermatophyta</taxon>
        <taxon>Magnoliopsida</taxon>
        <taxon>eudicotyledons</taxon>
        <taxon>Gunneridae</taxon>
        <taxon>Pentapetalae</taxon>
        <taxon>rosids</taxon>
        <taxon>fabids</taxon>
        <taxon>Malpighiales</taxon>
        <taxon>Linaceae</taxon>
        <taxon>Linum</taxon>
    </lineage>
</organism>
<protein>
    <submittedName>
        <fullName evidence="2">Uncharacterized protein</fullName>
    </submittedName>
</protein>
<sequence length="152" mass="16029">MTVGGEPPPVEDDFCLKPPDGSPATTPSQPSKRARASSSAGFSGEGGMDFAVVTAIATKEDATQMDTNLKMGNQSEAKDMETESGGPKASYKDSFLGNSPPDSIPEGDELMSDESDGEETEDDPDCPTIRIKKSTDARVRNRWNEPLPSGSG</sequence>
<proteinExistence type="predicted"/>
<dbReference type="Proteomes" id="UP001497516">
    <property type="component" value="Chromosome 1"/>
</dbReference>
<gene>
    <name evidence="2" type="ORF">LTRI10_LOCUS4320</name>
</gene>
<accession>A0AAV2CJ71</accession>
<feature type="compositionally biased region" description="Polar residues" evidence="1">
    <location>
        <begin position="64"/>
        <end position="75"/>
    </location>
</feature>
<feature type="region of interest" description="Disordered" evidence="1">
    <location>
        <begin position="60"/>
        <end position="152"/>
    </location>
</feature>
<feature type="compositionally biased region" description="Acidic residues" evidence="1">
    <location>
        <begin position="105"/>
        <end position="125"/>
    </location>
</feature>
<keyword evidence="3" id="KW-1185">Reference proteome</keyword>
<evidence type="ECO:0000256" key="1">
    <source>
        <dbReference type="SAM" id="MobiDB-lite"/>
    </source>
</evidence>
<feature type="region of interest" description="Disordered" evidence="1">
    <location>
        <begin position="1"/>
        <end position="46"/>
    </location>
</feature>
<reference evidence="2 3" key="1">
    <citation type="submission" date="2024-04" db="EMBL/GenBank/DDBJ databases">
        <authorList>
            <person name="Fracassetti M."/>
        </authorList>
    </citation>
    <scope>NUCLEOTIDE SEQUENCE [LARGE SCALE GENOMIC DNA]</scope>
</reference>